<reference evidence="7" key="1">
    <citation type="submission" date="2019-12" db="EMBL/GenBank/DDBJ databases">
        <authorList>
            <person name="zhang j."/>
            <person name="sun C.M."/>
        </authorList>
    </citation>
    <scope>NUCLEOTIDE SEQUENCE</scope>
    <source>
        <strain evidence="7">NS-1</strain>
    </source>
</reference>
<dbReference type="GO" id="GO:0005886">
    <property type="term" value="C:plasma membrane"/>
    <property type="evidence" value="ECO:0007669"/>
    <property type="project" value="UniProtKB-SubCell"/>
</dbReference>
<evidence type="ECO:0000313" key="7">
    <source>
        <dbReference type="EMBL" id="QTL96634.1"/>
    </source>
</evidence>
<feature type="transmembrane region" description="Helical" evidence="6">
    <location>
        <begin position="159"/>
        <end position="180"/>
    </location>
</feature>
<evidence type="ECO:0000256" key="4">
    <source>
        <dbReference type="ARBA" id="ARBA00022989"/>
    </source>
</evidence>
<keyword evidence="3 6" id="KW-0812">Transmembrane</keyword>
<accession>A0A8A7KEN9</accession>
<comment type="subcellular location">
    <subcellularLocation>
        <location evidence="1">Cell membrane</location>
        <topology evidence="1">Multi-pass membrane protein</topology>
    </subcellularLocation>
</comment>
<keyword evidence="5 6" id="KW-0472">Membrane</keyword>
<keyword evidence="2" id="KW-1003">Cell membrane</keyword>
<feature type="transmembrane region" description="Helical" evidence="6">
    <location>
        <begin position="14"/>
        <end position="34"/>
    </location>
</feature>
<dbReference type="RefSeq" id="WP_125987271.1">
    <property type="nucleotide sequence ID" value="NZ_CP046640.1"/>
</dbReference>
<feature type="transmembrane region" description="Helical" evidence="6">
    <location>
        <begin position="40"/>
        <end position="61"/>
    </location>
</feature>
<evidence type="ECO:0000313" key="8">
    <source>
        <dbReference type="Proteomes" id="UP000665020"/>
    </source>
</evidence>
<evidence type="ECO:0000256" key="1">
    <source>
        <dbReference type="ARBA" id="ARBA00004651"/>
    </source>
</evidence>
<protein>
    <submittedName>
        <fullName evidence="7">Ribose ABC transporter permease</fullName>
    </submittedName>
</protein>
<feature type="transmembrane region" description="Helical" evidence="6">
    <location>
        <begin position="290"/>
        <end position="306"/>
    </location>
</feature>
<dbReference type="Pfam" id="PF02653">
    <property type="entry name" value="BPD_transp_2"/>
    <property type="match status" value="1"/>
</dbReference>
<dbReference type="AlphaFoldDB" id="A0A8A7KEN9"/>
<feature type="transmembrane region" description="Helical" evidence="6">
    <location>
        <begin position="248"/>
        <end position="278"/>
    </location>
</feature>
<evidence type="ECO:0000256" key="3">
    <source>
        <dbReference type="ARBA" id="ARBA00022692"/>
    </source>
</evidence>
<sequence>MLKGINAREFLKKFGIYLGFLIIFLLFSVLSPYFFAQRNILNIIVQSAIIAIIAIGETIVILTGGIDLSVGSIVAFVSIITGMTLVAGWPIPLAIIFSIMVGVMIGLINGTIISFGKVPAFIMTLGMMSIAKGASLAANDGRPVSGLPISFQNIATTRILGIPIFVIYCIIAFTIMYIVLNKIKLGRYIYAIGGNKSAARLSGIKVKKINTIAYVFSGLFAGIGGVLLTARLNYATPLSGEGYELDVIAAAVIGGTALSGGSGNILGTLVGALMLGTLRNGLTLLDVSSFYQKIIIGTVIIAAVFVDKAKDR</sequence>
<dbReference type="GO" id="GO:0022857">
    <property type="term" value="F:transmembrane transporter activity"/>
    <property type="evidence" value="ECO:0007669"/>
    <property type="project" value="InterPro"/>
</dbReference>
<evidence type="ECO:0000256" key="2">
    <source>
        <dbReference type="ARBA" id="ARBA00022475"/>
    </source>
</evidence>
<dbReference type="CDD" id="cd06579">
    <property type="entry name" value="TM_PBP1_transp_AraH_like"/>
    <property type="match status" value="1"/>
</dbReference>
<name>A0A8A7KEN9_9FIRM</name>
<proteinExistence type="predicted"/>
<dbReference type="Proteomes" id="UP000665020">
    <property type="component" value="Chromosome"/>
</dbReference>
<feature type="transmembrane region" description="Helical" evidence="6">
    <location>
        <begin position="209"/>
        <end position="228"/>
    </location>
</feature>
<keyword evidence="8" id="KW-1185">Reference proteome</keyword>
<dbReference type="EMBL" id="CP046640">
    <property type="protein sequence ID" value="QTL96634.1"/>
    <property type="molecule type" value="Genomic_DNA"/>
</dbReference>
<dbReference type="PANTHER" id="PTHR32196">
    <property type="entry name" value="ABC TRANSPORTER PERMEASE PROTEIN YPHD-RELATED-RELATED"/>
    <property type="match status" value="1"/>
</dbReference>
<gene>
    <name evidence="7" type="ORF">GM661_00925</name>
</gene>
<dbReference type="PANTHER" id="PTHR32196:SF72">
    <property type="entry name" value="RIBOSE IMPORT PERMEASE PROTEIN RBSC"/>
    <property type="match status" value="1"/>
</dbReference>
<keyword evidence="4 6" id="KW-1133">Transmembrane helix</keyword>
<dbReference type="KEGG" id="ifn:GM661_00925"/>
<feature type="transmembrane region" description="Helical" evidence="6">
    <location>
        <begin position="93"/>
        <end position="113"/>
    </location>
</feature>
<feature type="transmembrane region" description="Helical" evidence="6">
    <location>
        <begin position="68"/>
        <end position="87"/>
    </location>
</feature>
<organism evidence="7 8">
    <name type="scientific">Iocasia fonsfrigidae</name>
    <dbReference type="NCBI Taxonomy" id="2682810"/>
    <lineage>
        <taxon>Bacteria</taxon>
        <taxon>Bacillati</taxon>
        <taxon>Bacillota</taxon>
        <taxon>Clostridia</taxon>
        <taxon>Halanaerobiales</taxon>
        <taxon>Halanaerobiaceae</taxon>
        <taxon>Iocasia</taxon>
    </lineage>
</organism>
<evidence type="ECO:0000256" key="6">
    <source>
        <dbReference type="SAM" id="Phobius"/>
    </source>
</evidence>
<dbReference type="InterPro" id="IPR001851">
    <property type="entry name" value="ABC_transp_permease"/>
</dbReference>
<evidence type="ECO:0000256" key="5">
    <source>
        <dbReference type="ARBA" id="ARBA00023136"/>
    </source>
</evidence>